<dbReference type="RefSeq" id="WP_005683657.1">
    <property type="nucleotide sequence ID" value="NZ_ADNC01000022.1"/>
</dbReference>
<keyword evidence="3" id="KW-1185">Reference proteome</keyword>
<comment type="caution">
    <text evidence="2">The sequence shown here is derived from an EMBL/GenBank/DDBJ whole genome shotgun (WGS) entry which is preliminary data.</text>
</comment>
<evidence type="ECO:0000313" key="3">
    <source>
        <dbReference type="Proteomes" id="UP000004757"/>
    </source>
</evidence>
<accession>D4XW54</accession>
<gene>
    <name evidence="2" type="ORF">MALL_0723</name>
</gene>
<dbReference type="Proteomes" id="UP000004757">
    <property type="component" value="Unassembled WGS sequence"/>
</dbReference>
<proteinExistence type="predicted"/>
<organism evidence="2 3">
    <name type="scientific">Mycoplasmopsis alligatoris A21JP2</name>
    <dbReference type="NCBI Taxonomy" id="747682"/>
    <lineage>
        <taxon>Bacteria</taxon>
        <taxon>Bacillati</taxon>
        <taxon>Mycoplasmatota</taxon>
        <taxon>Mycoplasmoidales</taxon>
        <taxon>Metamycoplasmataceae</taxon>
        <taxon>Mycoplasmopsis</taxon>
    </lineage>
</organism>
<sequence>MNNAILNLTNEELDKGSKKATQALFFSTIFLFSTVILGVALVVFIVFNEESSEALKILTIIIKNLVVTISLFCILFYLIMSIFVINLLVFTKKVDLRKDFILLLIGLFFVFVLIVELILLKRNFNNFKDEKLAKPIFTQVVEVEEEVS</sequence>
<dbReference type="AlphaFoldDB" id="D4XW54"/>
<feature type="transmembrane region" description="Helical" evidence="1">
    <location>
        <begin position="100"/>
        <end position="120"/>
    </location>
</feature>
<protein>
    <submittedName>
        <fullName evidence="2">Uncharacterized protein</fullName>
    </submittedName>
</protein>
<keyword evidence="1" id="KW-0472">Membrane</keyword>
<keyword evidence="1" id="KW-0812">Transmembrane</keyword>
<name>D4XW54_9BACT</name>
<evidence type="ECO:0000313" key="2">
    <source>
        <dbReference type="EMBL" id="EFF41436.1"/>
    </source>
</evidence>
<feature type="transmembrane region" description="Helical" evidence="1">
    <location>
        <begin position="23"/>
        <end position="47"/>
    </location>
</feature>
<reference evidence="2 3" key="1">
    <citation type="submission" date="2010-03" db="EMBL/GenBank/DDBJ databases">
        <authorList>
            <person name="Glass J.I."/>
            <person name="Benders G.A."/>
            <person name="Durkin A.S."/>
            <person name="Farmerie W.G."/>
            <person name="Hlavinka K."/>
            <person name="Hostetler J."/>
            <person name="Jackson J."/>
            <person name="May M.A."/>
            <person name="Miller R.H."/>
            <person name="Paralanov V."/>
            <person name="Radune D."/>
            <person name="Szczypinski B."/>
            <person name="Brown D.R."/>
        </authorList>
    </citation>
    <scope>NUCLEOTIDE SEQUENCE [LARGE SCALE GENOMIC DNA]</scope>
    <source>
        <strain evidence="2 3">A21JP2</strain>
    </source>
</reference>
<keyword evidence="1" id="KW-1133">Transmembrane helix</keyword>
<evidence type="ECO:0000256" key="1">
    <source>
        <dbReference type="SAM" id="Phobius"/>
    </source>
</evidence>
<feature type="transmembrane region" description="Helical" evidence="1">
    <location>
        <begin position="67"/>
        <end position="88"/>
    </location>
</feature>
<dbReference type="EMBL" id="ADNC01000022">
    <property type="protein sequence ID" value="EFF41436.1"/>
    <property type="molecule type" value="Genomic_DNA"/>
</dbReference>